<name>A0A8J7DVV0_9CYAN</name>
<protein>
    <submittedName>
        <fullName evidence="2">Uncharacterized protein</fullName>
    </submittedName>
</protein>
<keyword evidence="1" id="KW-0472">Membrane</keyword>
<keyword evidence="1" id="KW-0812">Transmembrane</keyword>
<reference evidence="2" key="1">
    <citation type="submission" date="2020-10" db="EMBL/GenBank/DDBJ databases">
        <authorList>
            <person name="Castelo-Branco R."/>
            <person name="Eusebio N."/>
            <person name="Adriana R."/>
            <person name="Vieira A."/>
            <person name="Brugerolle De Fraissinette N."/>
            <person name="Rezende De Castro R."/>
            <person name="Schneider M.P."/>
            <person name="Vasconcelos V."/>
            <person name="Leao P.N."/>
        </authorList>
    </citation>
    <scope>NUCLEOTIDE SEQUENCE</scope>
    <source>
        <strain evidence="2">LEGE 07157</strain>
    </source>
</reference>
<accession>A0A8J7DVV0</accession>
<dbReference type="EMBL" id="JADEWZ010000011">
    <property type="protein sequence ID" value="MBE9116041.1"/>
    <property type="molecule type" value="Genomic_DNA"/>
</dbReference>
<organism evidence="2 3">
    <name type="scientific">Lusitaniella coriacea LEGE 07157</name>
    <dbReference type="NCBI Taxonomy" id="945747"/>
    <lineage>
        <taxon>Bacteria</taxon>
        <taxon>Bacillati</taxon>
        <taxon>Cyanobacteriota</taxon>
        <taxon>Cyanophyceae</taxon>
        <taxon>Spirulinales</taxon>
        <taxon>Lusitaniellaceae</taxon>
        <taxon>Lusitaniella</taxon>
    </lineage>
</organism>
<keyword evidence="3" id="KW-1185">Reference proteome</keyword>
<dbReference type="RefSeq" id="WP_194029136.1">
    <property type="nucleotide sequence ID" value="NZ_JADEWZ010000011.1"/>
</dbReference>
<evidence type="ECO:0000313" key="3">
    <source>
        <dbReference type="Proteomes" id="UP000654482"/>
    </source>
</evidence>
<sequence>MFILSGRAKSRADTFSDMFSGVPGNMNNAIEGFNRFWQSVFIYACVSIAMQVAGLFFSSIALNIFGAILAGMGVVALQTEYV</sequence>
<proteinExistence type="predicted"/>
<evidence type="ECO:0000256" key="1">
    <source>
        <dbReference type="SAM" id="Phobius"/>
    </source>
</evidence>
<evidence type="ECO:0000313" key="2">
    <source>
        <dbReference type="EMBL" id="MBE9116041.1"/>
    </source>
</evidence>
<feature type="transmembrane region" description="Helical" evidence="1">
    <location>
        <begin position="60"/>
        <end position="77"/>
    </location>
</feature>
<comment type="caution">
    <text evidence="2">The sequence shown here is derived from an EMBL/GenBank/DDBJ whole genome shotgun (WGS) entry which is preliminary data.</text>
</comment>
<dbReference type="AlphaFoldDB" id="A0A8J7DVV0"/>
<keyword evidence="1" id="KW-1133">Transmembrane helix</keyword>
<gene>
    <name evidence="2" type="ORF">IQ249_09055</name>
</gene>
<dbReference type="Proteomes" id="UP000654482">
    <property type="component" value="Unassembled WGS sequence"/>
</dbReference>